<reference evidence="2 3" key="1">
    <citation type="journal article" date="2020" name="mSystems">
        <title>Defining Genomic and Predicted Metabolic Features of the Acetobacterium Genus.</title>
        <authorList>
            <person name="Ross D.E."/>
            <person name="Marshall C.W."/>
            <person name="Gulliver D."/>
            <person name="May H.D."/>
            <person name="Norman R.S."/>
        </authorList>
    </citation>
    <scope>NUCLEOTIDE SEQUENCE [LARGE SCALE GENOMIC DNA]</scope>
    <source>
        <strain evidence="2 3">DSM 4132</strain>
    </source>
</reference>
<dbReference type="SUPFAM" id="SSF46689">
    <property type="entry name" value="Homeodomain-like"/>
    <property type="match status" value="1"/>
</dbReference>
<sequence>MVKAFKDKEEATIKRRHEILLCGQEQGVSAACKKYRISRTLYYRWHKRFDEQGLAGLKDQVRHFVPPNKSALAVEQAVLDAIVSFPDYGPQSIAWLLEEQDLKISSSGVYNIMRRHDLNHKLARKHYSRKISTAHHQSAAVDREVRSARAPEPAKLTVGECWLAWTVEQGYQPGIGNLYQYAVVDLISGVACARLYTKKNADCALDLLLGVAIPMGNELLMQPSWIMTPHQVEYTTGRIHSRHLYTSKLREMNIKQVIWEQKNNLYSKTVQVFNQKSGAYLESLLESADSFDAIKDGFQQFVREYNLKTALGYGKNSHKTPMEIVVDIKGPGVTLPLWSYVNRKY</sequence>
<dbReference type="EMBL" id="WJBE01000005">
    <property type="protein sequence ID" value="MBC3899381.1"/>
    <property type="molecule type" value="Genomic_DNA"/>
</dbReference>
<name>A0ABR6YW03_9FIRM</name>
<feature type="domain" description="Integrase catalytic" evidence="1">
    <location>
        <begin position="149"/>
        <end position="329"/>
    </location>
</feature>
<dbReference type="Gene3D" id="1.10.10.10">
    <property type="entry name" value="Winged helix-like DNA-binding domain superfamily/Winged helix DNA-binding domain"/>
    <property type="match status" value="1"/>
</dbReference>
<evidence type="ECO:0000259" key="1">
    <source>
        <dbReference type="PROSITE" id="PS50994"/>
    </source>
</evidence>
<protein>
    <submittedName>
        <fullName evidence="2">Helix-turn-helix domain-containing protein</fullName>
    </submittedName>
</protein>
<dbReference type="InterPro" id="IPR001584">
    <property type="entry name" value="Integrase_cat-core"/>
</dbReference>
<dbReference type="InterPro" id="IPR009057">
    <property type="entry name" value="Homeodomain-like_sf"/>
</dbReference>
<comment type="caution">
    <text evidence="2">The sequence shown here is derived from an EMBL/GenBank/DDBJ whole genome shotgun (WGS) entry which is preliminary data.</text>
</comment>
<dbReference type="PROSITE" id="PS50994">
    <property type="entry name" value="INTEGRASE"/>
    <property type="match status" value="1"/>
</dbReference>
<organism evidence="2 3">
    <name type="scientific">Acetobacterium malicum</name>
    <dbReference type="NCBI Taxonomy" id="52692"/>
    <lineage>
        <taxon>Bacteria</taxon>
        <taxon>Bacillati</taxon>
        <taxon>Bacillota</taxon>
        <taxon>Clostridia</taxon>
        <taxon>Eubacteriales</taxon>
        <taxon>Eubacteriaceae</taxon>
        <taxon>Acetobacterium</taxon>
    </lineage>
</organism>
<keyword evidence="3" id="KW-1185">Reference proteome</keyword>
<evidence type="ECO:0000313" key="3">
    <source>
        <dbReference type="Proteomes" id="UP000622405"/>
    </source>
</evidence>
<proteinExistence type="predicted"/>
<dbReference type="InterPro" id="IPR036388">
    <property type="entry name" value="WH-like_DNA-bd_sf"/>
</dbReference>
<dbReference type="Pfam" id="PF13565">
    <property type="entry name" value="HTH_32"/>
    <property type="match status" value="1"/>
</dbReference>
<accession>A0ABR6YW03</accession>
<gene>
    <name evidence="2" type="ORF">GH811_07110</name>
</gene>
<dbReference type="RefSeq" id="WP_186893881.1">
    <property type="nucleotide sequence ID" value="NZ_WJBE01000005.1"/>
</dbReference>
<dbReference type="Proteomes" id="UP000622405">
    <property type="component" value="Unassembled WGS sequence"/>
</dbReference>
<evidence type="ECO:0000313" key="2">
    <source>
        <dbReference type="EMBL" id="MBC3899381.1"/>
    </source>
</evidence>